<dbReference type="Gene3D" id="3.30.565.10">
    <property type="entry name" value="Histidine kinase-like ATPase, C-terminal domain"/>
    <property type="match status" value="1"/>
</dbReference>
<feature type="coiled-coil region" evidence="1">
    <location>
        <begin position="584"/>
        <end position="611"/>
    </location>
</feature>
<dbReference type="InterPro" id="IPR036890">
    <property type="entry name" value="HATPase_C_sf"/>
</dbReference>
<keyword evidence="3" id="KW-1185">Reference proteome</keyword>
<evidence type="ECO:0000313" key="2">
    <source>
        <dbReference type="EMBL" id="MQP11115.1"/>
    </source>
</evidence>
<dbReference type="EMBL" id="VZAD01000035">
    <property type="protein sequence ID" value="MQP11115.1"/>
    <property type="molecule type" value="Genomic_DNA"/>
</dbReference>
<dbReference type="SUPFAM" id="SSF116734">
    <property type="entry name" value="DNA methylase specificity domain"/>
    <property type="match status" value="1"/>
</dbReference>
<dbReference type="OrthoDB" id="9814572at2"/>
<dbReference type="Proteomes" id="UP000384372">
    <property type="component" value="Unassembled WGS sequence"/>
</dbReference>
<dbReference type="AlphaFoldDB" id="A0A6A7W9M8"/>
<dbReference type="SUPFAM" id="SSF55874">
    <property type="entry name" value="ATPase domain of HSP90 chaperone/DNA topoisomerase II/histidine kinase"/>
    <property type="match status" value="1"/>
</dbReference>
<comment type="caution">
    <text evidence="2">The sequence shown here is derived from an EMBL/GenBank/DDBJ whole genome shotgun (WGS) entry which is preliminary data.</text>
</comment>
<organism evidence="2 3">
    <name type="scientific">Segatella copri</name>
    <dbReference type="NCBI Taxonomy" id="165179"/>
    <lineage>
        <taxon>Bacteria</taxon>
        <taxon>Pseudomonadati</taxon>
        <taxon>Bacteroidota</taxon>
        <taxon>Bacteroidia</taxon>
        <taxon>Bacteroidales</taxon>
        <taxon>Prevotellaceae</taxon>
        <taxon>Segatella</taxon>
    </lineage>
</organism>
<accession>A0A6A7W9M8</accession>
<name>A0A6A7W9M8_9BACT</name>
<keyword evidence="1" id="KW-0175">Coiled coil</keyword>
<protein>
    <submittedName>
        <fullName evidence="2">GHKL domain-containing protein</fullName>
    </submittedName>
</protein>
<sequence length="851" mass="96907">MSQNNTISVKTKNIVDNFINENWSRSNSISRTDVMKHVIVTLYAQMPNAKAELIQPFKDCIFDLSEHFTQEEIELISNEASAIIRYCYEFADVMGHIDFDDDSELVEEILVNDPPYSIYKTPKSLVDVCMRLSGKPGKGDNVCIPYGDVADYALYNPSAVFHIECDGWPSENGKIVSPASDINGYFQILLDSQGVSYNEHYNDGSNLPDCLSDYVFAFNPTLTQKRPFNEALSYCDGMWRNADKVSAWELVKKIMTAIMFTNSGKCLDFILPSDYLHDKNFWDYFKLMFQEEKDYLKFNATIISLPSMDWGETYIDTFLLHIEKNKGNIGEIRLVDATSPEFYQKGGLTKEGTKALFEPDGHKDSFSITNSDHYKTASLNVDLLLEVINNKAGDSMHYTKFFAINKNVPHQYLIDKELPDLQEGEKYIALKELIDVADSNGIEEGQLPLLDTSLLSDKYMDSIINPSNIATKEIGKEPKLWSDSPSYFTTKEPCLVAGIDGNHLKIGKLNDVKQPIAFKDGITPFHVKKGIVTEDYLLRELVKEYCTTQALMLSDSDHDILDSEYFLEIKIAVPSVEEQERRCKKDIQKSLEETRKNLNEADRLLLQSAEEFKRDVHMKKHAIGQTLFNLGNWWDLLLKVRKEGNGIVDDSKEIGKIRKTQIADIYKNLQMALEKLQIQVDSFWRADGLQAEKMSLDSFVKTYVKKHQSPLFSYEYVSTLADNKMSNVTFSKQALAMVFDNIINNACSHGFENKASESNIVKIEVQMDNGLPYIVISNNGYPIHEKISSEDVFTYGRSSKSGQAHYGIGGYEVRSLMREFHGEAEFISAPETEFPVSYKLTFKDVNNIMER</sequence>
<gene>
    <name evidence="2" type="ORF">F7D20_03870</name>
</gene>
<reference evidence="2 3" key="1">
    <citation type="submission" date="2019-09" db="EMBL/GenBank/DDBJ databases">
        <title>Distinct polysaccharide growth profiles of human intestinal Prevotella copri isolates.</title>
        <authorList>
            <person name="Fehlner-Peach H."/>
            <person name="Magnabosco C."/>
            <person name="Raghavan V."/>
            <person name="Scher J.U."/>
            <person name="Tett A."/>
            <person name="Cox L.M."/>
            <person name="Gottsegen C."/>
            <person name="Watters A."/>
            <person name="Wiltshire- Gordon J.D."/>
            <person name="Segata N."/>
            <person name="Bonneau R."/>
            <person name="Littman D.R."/>
        </authorList>
    </citation>
    <scope>NUCLEOTIDE SEQUENCE [LARGE SCALE GENOMIC DNA]</scope>
    <source>
        <strain evidence="3">iAQ1173</strain>
    </source>
</reference>
<evidence type="ECO:0000313" key="3">
    <source>
        <dbReference type="Proteomes" id="UP000384372"/>
    </source>
</evidence>
<evidence type="ECO:0000256" key="1">
    <source>
        <dbReference type="SAM" id="Coils"/>
    </source>
</evidence>
<proteinExistence type="predicted"/>